<accession>A0ABY7JVI2</accession>
<reference evidence="1" key="1">
    <citation type="submission" date="2022-05" db="EMBL/GenBank/DDBJ databases">
        <title>Jatrophihabitans sp. SB3-54 whole genome sequence.</title>
        <authorList>
            <person name="Suh M.K."/>
            <person name="Eom M.K."/>
            <person name="Kim J.S."/>
            <person name="Kim H.S."/>
            <person name="Do H.E."/>
            <person name="Shin Y.K."/>
            <person name="Lee J.-S."/>
        </authorList>
    </citation>
    <scope>NUCLEOTIDE SEQUENCE</scope>
    <source>
        <strain evidence="1">SB3-54</strain>
    </source>
</reference>
<name>A0ABY7JVI2_9ACTN</name>
<evidence type="ECO:0000313" key="1">
    <source>
        <dbReference type="EMBL" id="WAX55695.1"/>
    </source>
</evidence>
<dbReference type="EMBL" id="CP097463">
    <property type="protein sequence ID" value="WAX55695.1"/>
    <property type="molecule type" value="Genomic_DNA"/>
</dbReference>
<dbReference type="Proteomes" id="UP001164693">
    <property type="component" value="Chromosome"/>
</dbReference>
<proteinExistence type="predicted"/>
<gene>
    <name evidence="1" type="ORF">M6B22_14255</name>
</gene>
<keyword evidence="2" id="KW-1185">Reference proteome</keyword>
<evidence type="ECO:0000313" key="2">
    <source>
        <dbReference type="Proteomes" id="UP001164693"/>
    </source>
</evidence>
<evidence type="ECO:0008006" key="3">
    <source>
        <dbReference type="Google" id="ProtNLM"/>
    </source>
</evidence>
<organism evidence="1 2">
    <name type="scientific">Jatrophihabitans cynanchi</name>
    <dbReference type="NCBI Taxonomy" id="2944128"/>
    <lineage>
        <taxon>Bacteria</taxon>
        <taxon>Bacillati</taxon>
        <taxon>Actinomycetota</taxon>
        <taxon>Actinomycetes</taxon>
        <taxon>Jatrophihabitantales</taxon>
        <taxon>Jatrophihabitantaceae</taxon>
        <taxon>Jatrophihabitans</taxon>
    </lineage>
</organism>
<protein>
    <recommendedName>
        <fullName evidence="3">IS3 family transposase</fullName>
    </recommendedName>
</protein>
<dbReference type="RefSeq" id="WP_269442217.1">
    <property type="nucleotide sequence ID" value="NZ_CP097463.1"/>
</dbReference>
<sequence>MNTAFAELRSAEVSIKKACVLVGRSRATHYRHARGPVHGPRPARAVPDNGQALTVAERAAVLTLINSPVYADLSIGQIWARELDEGRYLEPVKSSV</sequence>